<dbReference type="AlphaFoldDB" id="A0A1J3C2H9"/>
<dbReference type="InterPro" id="IPR011611">
    <property type="entry name" value="PfkB_dom"/>
</dbReference>
<keyword evidence="5 6" id="KW-0067">ATP-binding</keyword>
<dbReference type="SUPFAM" id="SSF53613">
    <property type="entry name" value="Ribokinase-like"/>
    <property type="match status" value="1"/>
</dbReference>
<dbReference type="PANTHER" id="PTHR43085">
    <property type="entry name" value="HEXOKINASE FAMILY MEMBER"/>
    <property type="match status" value="1"/>
</dbReference>
<evidence type="ECO:0000313" key="11">
    <source>
        <dbReference type="Proteomes" id="UP000234512"/>
    </source>
</evidence>
<accession>A0A1J3C2H9</accession>
<dbReference type="InterPro" id="IPR029056">
    <property type="entry name" value="Ribokinase-like"/>
</dbReference>
<dbReference type="EMBL" id="JAUCBG010000013">
    <property type="protein sequence ID" value="MDM7454671.1"/>
    <property type="molecule type" value="Genomic_DNA"/>
</dbReference>
<comment type="catalytic activity">
    <reaction evidence="6">
        <text>5-dehydro-2-deoxy-D-gluconate + ATP = 6-phospho-5-dehydro-2-deoxy-D-gluconate + ADP + H(+)</text>
        <dbReference type="Rhea" id="RHEA:13497"/>
        <dbReference type="ChEBI" id="CHEBI:15378"/>
        <dbReference type="ChEBI" id="CHEBI:16669"/>
        <dbReference type="ChEBI" id="CHEBI:30616"/>
        <dbReference type="ChEBI" id="CHEBI:57949"/>
        <dbReference type="ChEBI" id="CHEBI:456216"/>
        <dbReference type="EC" id="2.7.1.92"/>
    </reaction>
</comment>
<comment type="pathway">
    <text evidence="6">Polyol metabolism; myo-inositol degradation into acetyl-CoA; acetyl-CoA from myo-inositol: step 5/7.</text>
</comment>
<dbReference type="InterPro" id="IPR050306">
    <property type="entry name" value="PfkB_Carbo_kinase"/>
</dbReference>
<dbReference type="RefSeq" id="WP_003568831.1">
    <property type="nucleotide sequence ID" value="NC_010999.1"/>
</dbReference>
<comment type="function">
    <text evidence="6">Catalyzes the phosphorylation of 5-dehydro-2-deoxy-D-gluconate (2-deoxy-5-keto-D-gluconate or DKG) to 6-phospho-5-dehydro-2-deoxy-D-gluconate (DKGP).</text>
</comment>
<dbReference type="Pfam" id="PF00294">
    <property type="entry name" value="PfkB"/>
    <property type="match status" value="1"/>
</dbReference>
<dbReference type="CDD" id="cd01166">
    <property type="entry name" value="KdgK"/>
    <property type="match status" value="1"/>
</dbReference>
<dbReference type="KEGG" id="lcs:LCBD_0219"/>
<evidence type="ECO:0000259" key="7">
    <source>
        <dbReference type="Pfam" id="PF00294"/>
    </source>
</evidence>
<accession>S4ZPN3</accession>
<dbReference type="GO" id="GO:0047590">
    <property type="term" value="F:5-dehydro-2-deoxygluconokinase activity"/>
    <property type="evidence" value="ECO:0007669"/>
    <property type="project" value="UniProtKB-UniRule"/>
</dbReference>
<dbReference type="EMBL" id="PKQJ01000009">
    <property type="protein sequence ID" value="PLC46125.1"/>
    <property type="molecule type" value="Genomic_DNA"/>
</dbReference>
<dbReference type="InterPro" id="IPR022841">
    <property type="entry name" value="DKG_kinase_firmi"/>
</dbReference>
<sequence>MPQKFDLIAIGRAAVDLNAVEYNRPLEDTKTFAKFVGGSPANIAIGSAKLGQKVGFIGKVSDDQLGHYVTQYMASVGIDTSNMVKDDTGHKIGLTFTEIISPEESDILMYRNEAADLYLNAHEVSRAYLAQTKMLVISGTGLAQSPSREAILKALLIAKELGVEVIFELDYRPYTWQNAEETSLYYQLVAQKADVIIGTRDEFDVLENHQGRTDQETIATLFQYDANLIVIKSGIQGSNAYTKAGETYHFGVFKTKVLKSFGAGDSFAAGFLYAYQHQLGLETALKYGSAAASIVISQLSSSEAMPNLDQLTAFIEKAEAQEVHQS</sequence>
<dbReference type="EMBL" id="LKFS01000022">
    <property type="protein sequence ID" value="RND84075.1"/>
    <property type="molecule type" value="Genomic_DNA"/>
</dbReference>
<dbReference type="InterPro" id="IPR023314">
    <property type="entry name" value="Myo_inos_IolC-like_sf"/>
</dbReference>
<keyword evidence="4 6" id="KW-0418">Kinase</keyword>
<dbReference type="SMR" id="A0A1J3C2H9"/>
<evidence type="ECO:0000313" key="9">
    <source>
        <dbReference type="EMBL" id="PLC46125.1"/>
    </source>
</evidence>
<accession>K0N1H4</accession>
<evidence type="ECO:0000256" key="2">
    <source>
        <dbReference type="ARBA" id="ARBA00022679"/>
    </source>
</evidence>
<name>A0A1J3C2H9_LACPA</name>
<accession>A0A125YCN3</accession>
<dbReference type="Gene3D" id="3.40.1190.20">
    <property type="match status" value="1"/>
</dbReference>
<keyword evidence="2 6" id="KW-0808">Transferase</keyword>
<comment type="caution">
    <text evidence="10">The sequence shown here is derived from an EMBL/GenBank/DDBJ whole genome shotgun (WGS) entry which is preliminary data.</text>
</comment>
<dbReference type="UniPathway" id="UPA00076">
    <property type="reaction ID" value="UER00146"/>
</dbReference>
<dbReference type="GO" id="GO:0005524">
    <property type="term" value="F:ATP binding"/>
    <property type="evidence" value="ECO:0007669"/>
    <property type="project" value="UniProtKB-UniRule"/>
</dbReference>
<dbReference type="EC" id="2.7.1.92" evidence="6"/>
<evidence type="ECO:0000256" key="6">
    <source>
        <dbReference type="HAMAP-Rule" id="MF_01668"/>
    </source>
</evidence>
<organism evidence="10 12">
    <name type="scientific">Lacticaseibacillus paracasei</name>
    <name type="common">Lactobacillus paracasei</name>
    <dbReference type="NCBI Taxonomy" id="1597"/>
    <lineage>
        <taxon>Bacteria</taxon>
        <taxon>Bacillati</taxon>
        <taxon>Bacillota</taxon>
        <taxon>Bacilli</taxon>
        <taxon>Lactobacillales</taxon>
        <taxon>Lactobacillaceae</taxon>
        <taxon>Lacticaseibacillus</taxon>
    </lineage>
</organism>
<evidence type="ECO:0000313" key="10">
    <source>
        <dbReference type="EMBL" id="RND84075.1"/>
    </source>
</evidence>
<dbReference type="NCBIfam" id="TIGR04382">
    <property type="entry name" value="myo_inos_iolC_N"/>
    <property type="match status" value="1"/>
</dbReference>
<protein>
    <recommendedName>
        <fullName evidence="6">5-dehydro-2-deoxygluconokinase</fullName>
        <ecNumber evidence="6">2.7.1.92</ecNumber>
    </recommendedName>
    <alternativeName>
        <fullName evidence="6">2-deoxy-5-keto-D-gluconate kinase</fullName>
        <shortName evidence="6">DKG kinase</shortName>
    </alternativeName>
</protein>
<reference evidence="8" key="3">
    <citation type="submission" date="2023-06" db="EMBL/GenBank/DDBJ databases">
        <title>Draft Genome Sequences of lactic acid bacteria strains isolated from fermented milk products.</title>
        <authorList>
            <person name="Elcheninov A.G."/>
            <person name="Klyukina A."/>
            <person name="Zayulina K.S."/>
            <person name="Gavirova L.A."/>
            <person name="Shcherbakova P.A."/>
            <person name="Shestakov A.I."/>
            <person name="Kublanov I.V."/>
            <person name="Kochetkova T.V."/>
        </authorList>
    </citation>
    <scope>NUCLEOTIDE SEQUENCE</scope>
    <source>
        <strain evidence="8">TOM.1374</strain>
    </source>
</reference>
<dbReference type="Proteomes" id="UP000234512">
    <property type="component" value="Unassembled WGS sequence"/>
</dbReference>
<dbReference type="Proteomes" id="UP001231451">
    <property type="component" value="Unassembled WGS sequence"/>
</dbReference>
<dbReference type="KEGG" id="lcl:LOCK919_0246"/>
<dbReference type="KEGG" id="lce:LC2W_0210"/>
<proteinExistence type="inferred from homology"/>
<dbReference type="HAMAP" id="MF_01668">
    <property type="entry name" value="IolC"/>
    <property type="match status" value="1"/>
</dbReference>
<evidence type="ECO:0000313" key="12">
    <source>
        <dbReference type="Proteomes" id="UP000284716"/>
    </source>
</evidence>
<reference evidence="10 12" key="1">
    <citation type="journal article" date="2018" name="Front. Microbiol.">
        <title>Conversion of Methionine to Cysteine in Lactobacillus paracasei Depends on the Highly Mobile cysK-ctl-cysE Gene Cluster.</title>
        <authorList>
            <person name="Wuthrich D."/>
            <person name="Irmler S."/>
            <person name="Berthoud H."/>
            <person name="Guggenbuhl B."/>
            <person name="Eugster E."/>
            <person name="Bruggmann R."/>
        </authorList>
    </citation>
    <scope>NUCLEOTIDE SEQUENCE [LARGE SCALE GENOMIC DNA]</scope>
    <source>
        <strain evidence="10 12">FAM18157</strain>
    </source>
</reference>
<dbReference type="GeneID" id="57088981"/>
<comment type="similarity">
    <text evidence="1 6">Belongs to the carbohydrate kinase PfkB family.</text>
</comment>
<feature type="domain" description="Carbohydrate kinase PfkB" evidence="7">
    <location>
        <begin position="6"/>
        <end position="306"/>
    </location>
</feature>
<dbReference type="InterPro" id="IPR030830">
    <property type="entry name" value="Myo_inos_IolC"/>
</dbReference>
<evidence type="ECO:0000256" key="4">
    <source>
        <dbReference type="ARBA" id="ARBA00022777"/>
    </source>
</evidence>
<dbReference type="KEGG" id="lcz:LCAZH_0254"/>
<dbReference type="PANTHER" id="PTHR43085:SF49">
    <property type="entry name" value="5-DEHYDRO-2-DEOXYGLUCONOKINASE"/>
    <property type="match status" value="1"/>
</dbReference>
<dbReference type="Gene3D" id="2.20.150.10">
    <property type="entry name" value="putative 5-dehydro-2- deoxygluconokinase"/>
    <property type="match status" value="1"/>
</dbReference>
<evidence type="ECO:0000313" key="8">
    <source>
        <dbReference type="EMBL" id="MDM7454671.1"/>
    </source>
</evidence>
<dbReference type="GO" id="GO:0019310">
    <property type="term" value="P:inositol catabolic process"/>
    <property type="evidence" value="ECO:0007669"/>
    <property type="project" value="UniProtKB-UniRule"/>
</dbReference>
<reference evidence="9 11" key="2">
    <citation type="journal article" date="2018" name="Genome Announc.">
        <title>Draft Genome Sequence of Lactobacillus paracasei DUP 13076, Which Exhibits Potent Antipathogenic Effects against Salmonella enterica Serovars Enteritidis, Typhimurium, and Heidelberg.</title>
        <authorList>
            <person name="Muyyarikkandy M.S."/>
            <person name="Alqahtani F.H."/>
            <person name="Mandoiu I."/>
            <person name="Amalaradjou M.A."/>
        </authorList>
    </citation>
    <scope>NUCLEOTIDE SEQUENCE [LARGE SCALE GENOMIC DNA]</scope>
    <source>
        <strain evidence="9 11">DUP 13076</strain>
    </source>
</reference>
<evidence type="ECO:0000256" key="3">
    <source>
        <dbReference type="ARBA" id="ARBA00022741"/>
    </source>
</evidence>
<dbReference type="InterPro" id="IPR002173">
    <property type="entry name" value="Carboh/pur_kinase_PfkB_CS"/>
</dbReference>
<gene>
    <name evidence="6 8" type="primary">iolC</name>
    <name evidence="9" type="ORF">C0Q90_08970</name>
    <name evidence="10" type="ORF">FAM18157_00281</name>
    <name evidence="8" type="ORF">QUF16_09925</name>
</gene>
<keyword evidence="3 6" id="KW-0547">Nucleotide-binding</keyword>
<dbReference type="Proteomes" id="UP000284716">
    <property type="component" value="Unassembled WGS sequence"/>
</dbReference>
<evidence type="ECO:0000256" key="5">
    <source>
        <dbReference type="ARBA" id="ARBA00022840"/>
    </source>
</evidence>
<dbReference type="PROSITE" id="PS00584">
    <property type="entry name" value="PFKB_KINASES_2"/>
    <property type="match status" value="1"/>
</dbReference>
<evidence type="ECO:0000256" key="1">
    <source>
        <dbReference type="ARBA" id="ARBA00010688"/>
    </source>
</evidence>